<dbReference type="PANTHER" id="PTHR12485:SF1">
    <property type="entry name" value="NADH DEHYDROGENASE [UBIQUINONE] 1 ALPHA SUBCOMPLEX SUBUNIT 7"/>
    <property type="match status" value="1"/>
</dbReference>
<protein>
    <recommendedName>
        <fullName evidence="5">NADH dehydrogenase [ubiquinone] 1 alpha subcomplex subunit 7</fullName>
    </recommendedName>
    <alternativeName>
        <fullName evidence="14">Complex I-B14.5a</fullName>
    </alternativeName>
    <alternativeName>
        <fullName evidence="13">NADH-ubiquinone oxidoreductase subunit B14.5a</fullName>
    </alternativeName>
</protein>
<comment type="function">
    <text evidence="1">Accessory subunit of the mitochondrial membrane respiratory chain NADH dehydrogenase (Complex I), that is believed not to be involved in catalysis. Complex I functions in the transfer of electrons from NADH to the respiratory chain. The immediate electron acceptor for the enzyme is believed to be ubiquinone.</text>
</comment>
<evidence type="ECO:0000313" key="16">
    <source>
        <dbReference type="EMBL" id="VDN51195.1"/>
    </source>
</evidence>
<comment type="subunit">
    <text evidence="4">Complex I is composed of 45 different subunits.</text>
</comment>
<keyword evidence="8" id="KW-0999">Mitochondrion inner membrane</keyword>
<evidence type="ECO:0000256" key="8">
    <source>
        <dbReference type="ARBA" id="ARBA00022792"/>
    </source>
</evidence>
<evidence type="ECO:0000256" key="1">
    <source>
        <dbReference type="ARBA" id="ARBA00003195"/>
    </source>
</evidence>
<evidence type="ECO:0000256" key="5">
    <source>
        <dbReference type="ARBA" id="ARBA00016383"/>
    </source>
</evidence>
<feature type="region of interest" description="Disordered" evidence="15">
    <location>
        <begin position="36"/>
        <end position="74"/>
    </location>
</feature>
<keyword evidence="11" id="KW-0496">Mitochondrion</keyword>
<dbReference type="GO" id="GO:0005743">
    <property type="term" value="C:mitochondrial inner membrane"/>
    <property type="evidence" value="ECO:0007669"/>
    <property type="project" value="UniProtKB-SubCell"/>
</dbReference>
<name>A0A0N4UFP5_DRAME</name>
<evidence type="ECO:0000256" key="13">
    <source>
        <dbReference type="ARBA" id="ARBA00030360"/>
    </source>
</evidence>
<dbReference type="Pfam" id="PF07347">
    <property type="entry name" value="CI-B14_5a"/>
    <property type="match status" value="1"/>
</dbReference>
<dbReference type="PANTHER" id="PTHR12485">
    <property type="entry name" value="NADH-UBIQUINONE OXIDOREDUCTASE SUBUNIT B"/>
    <property type="match status" value="1"/>
</dbReference>
<evidence type="ECO:0000256" key="9">
    <source>
        <dbReference type="ARBA" id="ARBA00022982"/>
    </source>
</evidence>
<keyword evidence="9" id="KW-0249">Electron transport</keyword>
<dbReference type="InterPro" id="IPR009947">
    <property type="entry name" value="NDUA7"/>
</dbReference>
<proteinExistence type="inferred from homology"/>
<evidence type="ECO:0000313" key="19">
    <source>
        <dbReference type="WBParaSite" id="DME_0000627101-mRNA-1"/>
    </source>
</evidence>
<evidence type="ECO:0000256" key="11">
    <source>
        <dbReference type="ARBA" id="ARBA00023128"/>
    </source>
</evidence>
<dbReference type="Proteomes" id="UP000038040">
    <property type="component" value="Unplaced"/>
</dbReference>
<evidence type="ECO:0000256" key="4">
    <source>
        <dbReference type="ARBA" id="ARBA00011533"/>
    </source>
</evidence>
<comment type="subcellular location">
    <subcellularLocation>
        <location evidence="2">Mitochondrion inner membrane</location>
        <topology evidence="2">Peripheral membrane protein</topology>
        <orientation evidence="2">Matrix side</orientation>
    </subcellularLocation>
</comment>
<evidence type="ECO:0000256" key="12">
    <source>
        <dbReference type="ARBA" id="ARBA00023136"/>
    </source>
</evidence>
<evidence type="ECO:0000256" key="7">
    <source>
        <dbReference type="ARBA" id="ARBA00022660"/>
    </source>
</evidence>
<gene>
    <name evidence="16" type="ORF">DME_LOCUS1168</name>
</gene>
<keyword evidence="12" id="KW-0472">Membrane</keyword>
<dbReference type="AlphaFoldDB" id="A0A0N4UFP5"/>
<dbReference type="OrthoDB" id="10063829at2759"/>
<accession>A0A0N4UFP5</accession>
<dbReference type="EMBL" id="UYYG01000015">
    <property type="protein sequence ID" value="VDN51195.1"/>
    <property type="molecule type" value="Genomic_DNA"/>
</dbReference>
<comment type="similarity">
    <text evidence="3">Belongs to the complex I NDUFA7 subunit family.</text>
</comment>
<keyword evidence="18" id="KW-1185">Reference proteome</keyword>
<dbReference type="STRING" id="318479.A0A0N4UFP5"/>
<reference evidence="16 18" key="2">
    <citation type="submission" date="2018-11" db="EMBL/GenBank/DDBJ databases">
        <authorList>
            <consortium name="Pathogen Informatics"/>
        </authorList>
    </citation>
    <scope>NUCLEOTIDE SEQUENCE [LARGE SCALE GENOMIC DNA]</scope>
</reference>
<keyword evidence="6" id="KW-0813">Transport</keyword>
<dbReference type="GO" id="GO:0006120">
    <property type="term" value="P:mitochondrial electron transport, NADH to ubiquinone"/>
    <property type="evidence" value="ECO:0007669"/>
    <property type="project" value="TreeGrafter"/>
</dbReference>
<keyword evidence="7" id="KW-0679">Respiratory chain</keyword>
<organism evidence="17 19">
    <name type="scientific">Dracunculus medinensis</name>
    <name type="common">Guinea worm</name>
    <dbReference type="NCBI Taxonomy" id="318479"/>
    <lineage>
        <taxon>Eukaryota</taxon>
        <taxon>Metazoa</taxon>
        <taxon>Ecdysozoa</taxon>
        <taxon>Nematoda</taxon>
        <taxon>Chromadorea</taxon>
        <taxon>Rhabditida</taxon>
        <taxon>Spirurina</taxon>
        <taxon>Dracunculoidea</taxon>
        <taxon>Dracunculidae</taxon>
        <taxon>Dracunculus</taxon>
    </lineage>
</organism>
<evidence type="ECO:0000256" key="14">
    <source>
        <dbReference type="ARBA" id="ARBA00033401"/>
    </source>
</evidence>
<dbReference type="Proteomes" id="UP000274756">
    <property type="component" value="Unassembled WGS sequence"/>
</dbReference>
<keyword evidence="10" id="KW-0007">Acetylation</keyword>
<evidence type="ECO:0000256" key="3">
    <source>
        <dbReference type="ARBA" id="ARBA00005482"/>
    </source>
</evidence>
<evidence type="ECO:0000256" key="15">
    <source>
        <dbReference type="SAM" id="MobiDB-lite"/>
    </source>
</evidence>
<evidence type="ECO:0000256" key="2">
    <source>
        <dbReference type="ARBA" id="ARBA00004443"/>
    </source>
</evidence>
<evidence type="ECO:0000313" key="17">
    <source>
        <dbReference type="Proteomes" id="UP000038040"/>
    </source>
</evidence>
<evidence type="ECO:0000313" key="18">
    <source>
        <dbReference type="Proteomes" id="UP000274756"/>
    </source>
</evidence>
<reference evidence="19" key="1">
    <citation type="submission" date="2017-02" db="UniProtKB">
        <authorList>
            <consortium name="WormBaseParasite"/>
        </authorList>
    </citation>
    <scope>IDENTIFICATION</scope>
</reference>
<evidence type="ECO:0000256" key="10">
    <source>
        <dbReference type="ARBA" id="ARBA00022990"/>
    </source>
</evidence>
<sequence>MASGRKISDITTKNRAMTPFFAWIRDKLLAVDRQNITPPPGLPTPNGKAKFLNPLRFPNTQSERDQPDPSLPGGVNHKLFSNYYLERDARREVKPPNPLYVHSSAGASFTSVNGRPLKLTLSLSIEKGTVIVTRSLPFISNLDN</sequence>
<evidence type="ECO:0000256" key="6">
    <source>
        <dbReference type="ARBA" id="ARBA00022448"/>
    </source>
</evidence>
<dbReference type="WBParaSite" id="DME_0000627101-mRNA-1">
    <property type="protein sequence ID" value="DME_0000627101-mRNA-1"/>
    <property type="gene ID" value="DME_0000627101"/>
</dbReference>